<dbReference type="OrthoDB" id="424745at2"/>
<reference evidence="1 2" key="1">
    <citation type="journal article" date="2018" name="ACS Chem. Biol.">
        <title>Ketoreductase domain dysfunction expands chemodiversity: malyngamide biosynthesis in the cyanobacterium Okeania hirsuta.</title>
        <authorList>
            <person name="Moss N.A."/>
            <person name="Leao T."/>
            <person name="Rankin M."/>
            <person name="McCullough T.M."/>
            <person name="Qu P."/>
            <person name="Korobeynikov A."/>
            <person name="Smith J.L."/>
            <person name="Gerwick L."/>
            <person name="Gerwick W.H."/>
        </authorList>
    </citation>
    <scope>NUCLEOTIDE SEQUENCE [LARGE SCALE GENOMIC DNA]</scope>
    <source>
        <strain evidence="1 2">PAB10Feb10-1</strain>
    </source>
</reference>
<evidence type="ECO:0000313" key="2">
    <source>
        <dbReference type="Proteomes" id="UP000269154"/>
    </source>
</evidence>
<dbReference type="Proteomes" id="UP000269154">
    <property type="component" value="Unassembled WGS sequence"/>
</dbReference>
<accession>A0A3N6RB55</accession>
<proteinExistence type="predicted"/>
<evidence type="ECO:0000313" key="1">
    <source>
        <dbReference type="EMBL" id="RQH25692.1"/>
    </source>
</evidence>
<name>A0A3N6RB55_9CYAN</name>
<comment type="caution">
    <text evidence="1">The sequence shown here is derived from an EMBL/GenBank/DDBJ whole genome shotgun (WGS) entry which is preliminary data.</text>
</comment>
<protein>
    <submittedName>
        <fullName evidence="1">Uncharacterized protein</fullName>
    </submittedName>
</protein>
<dbReference type="EMBL" id="RCBY01000304">
    <property type="protein sequence ID" value="RQH25692.1"/>
    <property type="molecule type" value="Genomic_DNA"/>
</dbReference>
<organism evidence="1 2">
    <name type="scientific">Okeania hirsuta</name>
    <dbReference type="NCBI Taxonomy" id="1458930"/>
    <lineage>
        <taxon>Bacteria</taxon>
        <taxon>Bacillati</taxon>
        <taxon>Cyanobacteriota</taxon>
        <taxon>Cyanophyceae</taxon>
        <taxon>Oscillatoriophycideae</taxon>
        <taxon>Oscillatoriales</taxon>
        <taxon>Microcoleaceae</taxon>
        <taxon>Okeania</taxon>
    </lineage>
</organism>
<gene>
    <name evidence="1" type="ORF">D5R40_29260</name>
</gene>
<keyword evidence="2" id="KW-1185">Reference proteome</keyword>
<dbReference type="RefSeq" id="WP_124147428.1">
    <property type="nucleotide sequence ID" value="NZ_CAWOKI010000263.1"/>
</dbReference>
<sequence>MKYFFLSEGWAVGRVWTVGGLWSETAWRRAPDIEKMNLCILDKNEKMWLHRVEDPVLMVEIYPTAEAQKSVSSQNIGNVVLTRLINSEKVLEYLCTTSAICQIS</sequence>
<dbReference type="AlphaFoldDB" id="A0A3N6RB55"/>